<reference evidence="2 3" key="1">
    <citation type="submission" date="2016-06" db="EMBL/GenBank/DDBJ databases">
        <authorList>
            <person name="Kjaerup R.B."/>
            <person name="Dalgaard T.S."/>
            <person name="Juul-Madsen H.R."/>
        </authorList>
    </citation>
    <scope>NUCLEOTIDE SEQUENCE [LARGE SCALE GENOMIC DNA]</scope>
    <source>
        <strain evidence="2 3">DSM 45097</strain>
    </source>
</reference>
<dbReference type="InterPro" id="IPR000073">
    <property type="entry name" value="AB_hydrolase_1"/>
</dbReference>
<dbReference type="RefSeq" id="WP_231926623.1">
    <property type="nucleotide sequence ID" value="NZ_JBHLYF010000004.1"/>
</dbReference>
<protein>
    <submittedName>
        <fullName evidence="2">Pimeloyl-ACP methyl ester carboxylesterase</fullName>
    </submittedName>
</protein>
<evidence type="ECO:0000313" key="3">
    <source>
        <dbReference type="Proteomes" id="UP000198210"/>
    </source>
</evidence>
<dbReference type="EMBL" id="LT607751">
    <property type="protein sequence ID" value="SCG66979.1"/>
    <property type="molecule type" value="Genomic_DNA"/>
</dbReference>
<dbReference type="Pfam" id="PF12697">
    <property type="entry name" value="Abhydrolase_6"/>
    <property type="match status" value="1"/>
</dbReference>
<name>A0A1C5J9Z9_9ACTN</name>
<proteinExistence type="predicted"/>
<dbReference type="GO" id="GO:0003824">
    <property type="term" value="F:catalytic activity"/>
    <property type="evidence" value="ECO:0007669"/>
    <property type="project" value="UniProtKB-ARBA"/>
</dbReference>
<organism evidence="2 3">
    <name type="scientific">Micromonospora siamensis</name>
    <dbReference type="NCBI Taxonomy" id="299152"/>
    <lineage>
        <taxon>Bacteria</taxon>
        <taxon>Bacillati</taxon>
        <taxon>Actinomycetota</taxon>
        <taxon>Actinomycetes</taxon>
        <taxon>Micromonosporales</taxon>
        <taxon>Micromonosporaceae</taxon>
        <taxon>Micromonospora</taxon>
    </lineage>
</organism>
<accession>A0A1C5J9Z9</accession>
<dbReference type="AlphaFoldDB" id="A0A1C5J9Z9"/>
<dbReference type="PANTHER" id="PTHR43194:SF5">
    <property type="entry name" value="PIMELOYL-[ACYL-CARRIER PROTEIN] METHYL ESTER ESTERASE"/>
    <property type="match status" value="1"/>
</dbReference>
<dbReference type="Gene3D" id="3.40.50.1820">
    <property type="entry name" value="alpha/beta hydrolase"/>
    <property type="match status" value="1"/>
</dbReference>
<dbReference type="InterPro" id="IPR029058">
    <property type="entry name" value="AB_hydrolase_fold"/>
</dbReference>
<dbReference type="PANTHER" id="PTHR43194">
    <property type="entry name" value="HYDROLASE ALPHA/BETA FOLD FAMILY"/>
    <property type="match status" value="1"/>
</dbReference>
<evidence type="ECO:0000259" key="1">
    <source>
        <dbReference type="Pfam" id="PF12697"/>
    </source>
</evidence>
<evidence type="ECO:0000313" key="2">
    <source>
        <dbReference type="EMBL" id="SCG66979.1"/>
    </source>
</evidence>
<dbReference type="InterPro" id="IPR050228">
    <property type="entry name" value="Carboxylesterase_BioH"/>
</dbReference>
<sequence>MTAVTAHDGATITLHSTGDGPDVVVVHGGGVTVGVYRRLADRLADRFTVHLYNRRGRADAAPRREPYTFDQDIDDLAAVLERTGARNVIGHSSGGFIALQAALRLPIDRLALYDLAISIDGGFPGDWIDEARRAAHDGDVARGMAITTGGINTHSPAARLPLGVRTAVSRAFLRTPIGRTMGELLAKTLDETHQIRLHDGPAEQWSAVTSDVLLMYGAAGPPYYAPLNDALARALPRARVLPIPRSGHDGINRAPARIVDPLAAFLAAG</sequence>
<keyword evidence="3" id="KW-1185">Reference proteome</keyword>
<feature type="domain" description="AB hydrolase-1" evidence="1">
    <location>
        <begin position="23"/>
        <end position="260"/>
    </location>
</feature>
<dbReference type="Proteomes" id="UP000198210">
    <property type="component" value="Chromosome I"/>
</dbReference>
<gene>
    <name evidence="2" type="ORF">GA0074704_4244</name>
</gene>
<dbReference type="SUPFAM" id="SSF53474">
    <property type="entry name" value="alpha/beta-Hydrolases"/>
    <property type="match status" value="1"/>
</dbReference>